<dbReference type="AlphaFoldDB" id="B0CTX2"/>
<name>B0CTX2_LACBS</name>
<gene>
    <name evidence="3" type="ORF">LACBIDRAFT_305306</name>
</gene>
<dbReference type="KEGG" id="lbc:LACBIDRAFT_305306"/>
<dbReference type="RefSeq" id="XP_001875133.1">
    <property type="nucleotide sequence ID" value="XM_001875098.1"/>
</dbReference>
<reference evidence="3 4" key="1">
    <citation type="journal article" date="2008" name="Nature">
        <title>The genome of Laccaria bicolor provides insights into mycorrhizal symbiosis.</title>
        <authorList>
            <person name="Martin F."/>
            <person name="Aerts A."/>
            <person name="Ahren D."/>
            <person name="Brun A."/>
            <person name="Danchin E.G.J."/>
            <person name="Duchaussoy F."/>
            <person name="Gibon J."/>
            <person name="Kohler A."/>
            <person name="Lindquist E."/>
            <person name="Pereda V."/>
            <person name="Salamov A."/>
            <person name="Shapiro H.J."/>
            <person name="Wuyts J."/>
            <person name="Blaudez D."/>
            <person name="Buee M."/>
            <person name="Brokstein P."/>
            <person name="Canbaeck B."/>
            <person name="Cohen D."/>
            <person name="Courty P.E."/>
            <person name="Coutinho P.M."/>
            <person name="Delaruelle C."/>
            <person name="Detter J.C."/>
            <person name="Deveau A."/>
            <person name="DiFazio S."/>
            <person name="Duplessis S."/>
            <person name="Fraissinet-Tachet L."/>
            <person name="Lucic E."/>
            <person name="Frey-Klett P."/>
            <person name="Fourrey C."/>
            <person name="Feussner I."/>
            <person name="Gay G."/>
            <person name="Grimwood J."/>
            <person name="Hoegger P.J."/>
            <person name="Jain P."/>
            <person name="Kilaru S."/>
            <person name="Labbe J."/>
            <person name="Lin Y.C."/>
            <person name="Legue V."/>
            <person name="Le Tacon F."/>
            <person name="Marmeisse R."/>
            <person name="Melayah D."/>
            <person name="Montanini B."/>
            <person name="Muratet M."/>
            <person name="Nehls U."/>
            <person name="Niculita-Hirzel H."/>
            <person name="Oudot-Le Secq M.P."/>
            <person name="Peter M."/>
            <person name="Quesneville H."/>
            <person name="Rajashekar B."/>
            <person name="Reich M."/>
            <person name="Rouhier N."/>
            <person name="Schmutz J."/>
            <person name="Yin T."/>
            <person name="Chalot M."/>
            <person name="Henrissat B."/>
            <person name="Kuees U."/>
            <person name="Lucas S."/>
            <person name="Van de Peer Y."/>
            <person name="Podila G.K."/>
            <person name="Polle A."/>
            <person name="Pukkila P.J."/>
            <person name="Richardson P.M."/>
            <person name="Rouze P."/>
            <person name="Sanders I.R."/>
            <person name="Stajich J.E."/>
            <person name="Tunlid A."/>
            <person name="Tuskan G."/>
            <person name="Grigoriev I.V."/>
        </authorList>
    </citation>
    <scope>NUCLEOTIDE SEQUENCE [LARGE SCALE GENOMIC DNA]</scope>
    <source>
        <strain evidence="4">S238N-H82 / ATCC MYA-4686</strain>
    </source>
</reference>
<evidence type="ECO:0000313" key="3">
    <source>
        <dbReference type="EMBL" id="EDR14574.1"/>
    </source>
</evidence>
<evidence type="ECO:0000256" key="2">
    <source>
        <dbReference type="SAM" id="SignalP"/>
    </source>
</evidence>
<dbReference type="EMBL" id="DS547092">
    <property type="protein sequence ID" value="EDR14574.1"/>
    <property type="molecule type" value="Genomic_DNA"/>
</dbReference>
<dbReference type="HOGENOM" id="CLU_644154_0_0_1"/>
<proteinExistence type="predicted"/>
<feature type="region of interest" description="Disordered" evidence="1">
    <location>
        <begin position="23"/>
        <end position="58"/>
    </location>
</feature>
<dbReference type="OrthoDB" id="3248548at2759"/>
<keyword evidence="4" id="KW-1185">Reference proteome</keyword>
<sequence length="426" mass="48048">MCTITSLILSSLYALTDGVRNLGHTRTQDQPKTHRSRARCKATTRQRKKGKEVEKKRKSSEITTASVLVDLPEGWKEKLVALGPDSLAKVLAELANDGQITASQIKKARHNLPSFSSAKWSDLAPQFNLGPNLSDINFDKFYIPSFFLPPSFHEPAAETAWCIQDVYQERPEQLREQARVRVFDAYLIPIVSLFHGRVVNTPEHPMASTAYSSGGEVEHELFMIGGILFFVVELKLRLQKGDNVAQLFLELLSQMNNDAKFEGLRVYGLLTDMESFHFYSYDPTEKKFAFDETLRANTTRELFIEDMINVTNKVFSVILHAYTEGLQAIVKKSQERSPVSHIGSSVIQQRRGVRTGDNVNQKETNCAHDTDGCIRLLAQGPVLVLVDRLQTGTLPSPWPMNAWISSRSQLVLLKRLKNSLATQLHY</sequence>
<feature type="compositionally biased region" description="Basic residues" evidence="1">
    <location>
        <begin position="33"/>
        <end position="50"/>
    </location>
</feature>
<dbReference type="GeneID" id="6070737"/>
<protein>
    <submittedName>
        <fullName evidence="3">Predicted protein</fullName>
    </submittedName>
</protein>
<organism evidence="4">
    <name type="scientific">Laccaria bicolor (strain S238N-H82 / ATCC MYA-4686)</name>
    <name type="common">Bicoloured deceiver</name>
    <name type="synonym">Laccaria laccata var. bicolor</name>
    <dbReference type="NCBI Taxonomy" id="486041"/>
    <lineage>
        <taxon>Eukaryota</taxon>
        <taxon>Fungi</taxon>
        <taxon>Dikarya</taxon>
        <taxon>Basidiomycota</taxon>
        <taxon>Agaricomycotina</taxon>
        <taxon>Agaricomycetes</taxon>
        <taxon>Agaricomycetidae</taxon>
        <taxon>Agaricales</taxon>
        <taxon>Agaricineae</taxon>
        <taxon>Hydnangiaceae</taxon>
        <taxon>Laccaria</taxon>
    </lineage>
</organism>
<dbReference type="Proteomes" id="UP000001194">
    <property type="component" value="Unassembled WGS sequence"/>
</dbReference>
<feature type="signal peptide" evidence="2">
    <location>
        <begin position="1"/>
        <end position="18"/>
    </location>
</feature>
<feature type="chain" id="PRO_5002748307" evidence="2">
    <location>
        <begin position="19"/>
        <end position="426"/>
    </location>
</feature>
<dbReference type="InParanoid" id="B0CTX2"/>
<keyword evidence="2" id="KW-0732">Signal</keyword>
<evidence type="ECO:0000313" key="4">
    <source>
        <dbReference type="Proteomes" id="UP000001194"/>
    </source>
</evidence>
<evidence type="ECO:0000256" key="1">
    <source>
        <dbReference type="SAM" id="MobiDB-lite"/>
    </source>
</evidence>
<accession>B0CTX2</accession>